<organism evidence="2 3">
    <name type="scientific">Hydrogenispora ethanolica</name>
    <dbReference type="NCBI Taxonomy" id="1082276"/>
    <lineage>
        <taxon>Bacteria</taxon>
        <taxon>Bacillati</taxon>
        <taxon>Bacillota</taxon>
        <taxon>Hydrogenispora</taxon>
    </lineage>
</organism>
<sequence>MNRNLKTGRLLLIPFLIGGLMLGVWAVQAQPAPSRASGDTELLARVIRAEAEAEPYTGQVAVGAVILNRIQSSKFPKTIAGVVYQPHAFESVSNGQINRTPTPSCRKAARDAISGWDPSGGALFFFNAAKVKGPSYVWTRRIIQRIGKHSFAL</sequence>
<keyword evidence="2" id="KW-0378">Hydrolase</keyword>
<gene>
    <name evidence="2" type="ORF">EDC14_100177</name>
</gene>
<dbReference type="AlphaFoldDB" id="A0A4V2QGQ6"/>
<dbReference type="Gene3D" id="6.20.240.60">
    <property type="match status" value="1"/>
</dbReference>
<dbReference type="Proteomes" id="UP000295008">
    <property type="component" value="Unassembled WGS sequence"/>
</dbReference>
<reference evidence="2 3" key="1">
    <citation type="submission" date="2019-03" db="EMBL/GenBank/DDBJ databases">
        <title>Genomic Encyclopedia of Type Strains, Phase IV (KMG-IV): sequencing the most valuable type-strain genomes for metagenomic binning, comparative biology and taxonomic classification.</title>
        <authorList>
            <person name="Goeker M."/>
        </authorList>
    </citation>
    <scope>NUCLEOTIDE SEQUENCE [LARGE SCALE GENOMIC DNA]</scope>
    <source>
        <strain evidence="2 3">LX-B</strain>
    </source>
</reference>
<accession>A0A4V2QGQ6</accession>
<dbReference type="Gene3D" id="1.10.10.2520">
    <property type="entry name" value="Cell wall hydrolase SleB, domain 1"/>
    <property type="match status" value="1"/>
</dbReference>
<protein>
    <submittedName>
        <fullName evidence="2">Cell wall hydrolase</fullName>
    </submittedName>
</protein>
<feature type="domain" description="Cell wall hydrolase SleB" evidence="1">
    <location>
        <begin position="54"/>
        <end position="152"/>
    </location>
</feature>
<comment type="caution">
    <text evidence="2">The sequence shown here is derived from an EMBL/GenBank/DDBJ whole genome shotgun (WGS) entry which is preliminary data.</text>
</comment>
<evidence type="ECO:0000313" key="3">
    <source>
        <dbReference type="Proteomes" id="UP000295008"/>
    </source>
</evidence>
<dbReference type="EMBL" id="SLUN01000001">
    <property type="protein sequence ID" value="TCL76797.1"/>
    <property type="molecule type" value="Genomic_DNA"/>
</dbReference>
<dbReference type="GO" id="GO:0016787">
    <property type="term" value="F:hydrolase activity"/>
    <property type="evidence" value="ECO:0007669"/>
    <property type="project" value="UniProtKB-KW"/>
</dbReference>
<proteinExistence type="predicted"/>
<name>A0A4V2QGQ6_HYDET</name>
<dbReference type="InterPro" id="IPR011105">
    <property type="entry name" value="Cell_wall_hydrolase_SleB"/>
</dbReference>
<dbReference type="OrthoDB" id="9785345at2"/>
<evidence type="ECO:0000313" key="2">
    <source>
        <dbReference type="EMBL" id="TCL76797.1"/>
    </source>
</evidence>
<dbReference type="InterPro" id="IPR042047">
    <property type="entry name" value="SleB_dom1"/>
</dbReference>
<dbReference type="Pfam" id="PF07486">
    <property type="entry name" value="Hydrolase_2"/>
    <property type="match status" value="1"/>
</dbReference>
<keyword evidence="3" id="KW-1185">Reference proteome</keyword>
<dbReference type="RefSeq" id="WP_132012199.1">
    <property type="nucleotide sequence ID" value="NZ_SLUN01000001.1"/>
</dbReference>
<evidence type="ECO:0000259" key="1">
    <source>
        <dbReference type="Pfam" id="PF07486"/>
    </source>
</evidence>